<dbReference type="SUPFAM" id="SSF56784">
    <property type="entry name" value="HAD-like"/>
    <property type="match status" value="1"/>
</dbReference>
<comment type="caution">
    <text evidence="5">The sequence shown here is derived from an EMBL/GenBank/DDBJ whole genome shotgun (WGS) entry which is preliminary data.</text>
</comment>
<dbReference type="SFLD" id="SFLDS00003">
    <property type="entry name" value="Haloacid_Dehalogenase"/>
    <property type="match status" value="1"/>
</dbReference>
<gene>
    <name evidence="5" type="ORF">U732_1474</name>
</gene>
<dbReference type="EMBL" id="AYSO01000015">
    <property type="protein sequence ID" value="KIE46852.1"/>
    <property type="molecule type" value="Genomic_DNA"/>
</dbReference>
<proteinExistence type="predicted"/>
<dbReference type="PANTHER" id="PTHR46470:SF2">
    <property type="entry name" value="GLYCERALDEHYDE 3-PHOSPHATE PHOSPHATASE"/>
    <property type="match status" value="1"/>
</dbReference>
<dbReference type="OrthoDB" id="9794086at2"/>
<evidence type="ECO:0000256" key="2">
    <source>
        <dbReference type="ARBA" id="ARBA00022723"/>
    </source>
</evidence>
<keyword evidence="3 5" id="KW-0378">Hydrolase</keyword>
<name>A0A0C1R0C2_9CLOT</name>
<reference evidence="5 6" key="1">
    <citation type="journal article" date="2015" name="Infect. Genet. Evol.">
        <title>Genomic sequences of six botulinum neurotoxin-producing strains representing three clostridial species illustrate the mobility and diversity of botulinum neurotoxin genes.</title>
        <authorList>
            <person name="Smith T.J."/>
            <person name="Hill K.K."/>
            <person name="Xie G."/>
            <person name="Foley B.T."/>
            <person name="Williamson C.H."/>
            <person name="Foster J.T."/>
            <person name="Johnson S.L."/>
            <person name="Chertkov O."/>
            <person name="Teshima H."/>
            <person name="Gibbons H.S."/>
            <person name="Johnsky L.A."/>
            <person name="Karavis M.A."/>
            <person name="Smith L.A."/>
        </authorList>
    </citation>
    <scope>NUCLEOTIDE SEQUENCE [LARGE SCALE GENOMIC DNA]</scope>
    <source>
        <strain evidence="5 6">CDC 2741</strain>
    </source>
</reference>
<dbReference type="STRING" id="29341.RSJ17_12855"/>
<dbReference type="InterPro" id="IPR023214">
    <property type="entry name" value="HAD_sf"/>
</dbReference>
<keyword evidence="6" id="KW-1185">Reference proteome</keyword>
<dbReference type="InterPro" id="IPR036412">
    <property type="entry name" value="HAD-like_sf"/>
</dbReference>
<dbReference type="InterPro" id="IPR051400">
    <property type="entry name" value="HAD-like_hydrolase"/>
</dbReference>
<evidence type="ECO:0000256" key="4">
    <source>
        <dbReference type="ARBA" id="ARBA00022842"/>
    </source>
</evidence>
<dbReference type="Gene3D" id="1.10.150.520">
    <property type="match status" value="1"/>
</dbReference>
<evidence type="ECO:0000313" key="5">
    <source>
        <dbReference type="EMBL" id="KIE46852.1"/>
    </source>
</evidence>
<dbReference type="InterPro" id="IPR006439">
    <property type="entry name" value="HAD-SF_hydro_IA"/>
</dbReference>
<evidence type="ECO:0000256" key="3">
    <source>
        <dbReference type="ARBA" id="ARBA00022801"/>
    </source>
</evidence>
<dbReference type="Gene3D" id="3.40.50.1000">
    <property type="entry name" value="HAD superfamily/HAD-like"/>
    <property type="match status" value="1"/>
</dbReference>
<dbReference type="GO" id="GO:0046872">
    <property type="term" value="F:metal ion binding"/>
    <property type="evidence" value="ECO:0007669"/>
    <property type="project" value="UniProtKB-KW"/>
</dbReference>
<dbReference type="PANTHER" id="PTHR46470">
    <property type="entry name" value="N-ACYLNEURAMINATE-9-PHOSPHATASE"/>
    <property type="match status" value="1"/>
</dbReference>
<dbReference type="GO" id="GO:0044281">
    <property type="term" value="P:small molecule metabolic process"/>
    <property type="evidence" value="ECO:0007669"/>
    <property type="project" value="UniProtKB-ARBA"/>
</dbReference>
<comment type="cofactor">
    <cofactor evidence="1">
        <name>Mg(2+)</name>
        <dbReference type="ChEBI" id="CHEBI:18420"/>
    </cofactor>
</comment>
<keyword evidence="4" id="KW-0460">Magnesium</keyword>
<dbReference type="AlphaFoldDB" id="A0A0C1R0C2"/>
<accession>A0A0C1R0C2</accession>
<dbReference type="GO" id="GO:0016791">
    <property type="term" value="F:phosphatase activity"/>
    <property type="evidence" value="ECO:0007669"/>
    <property type="project" value="TreeGrafter"/>
</dbReference>
<evidence type="ECO:0000256" key="1">
    <source>
        <dbReference type="ARBA" id="ARBA00001946"/>
    </source>
</evidence>
<dbReference type="RefSeq" id="WP_039632494.1">
    <property type="nucleotide sequence ID" value="NZ_AYSO01000015.1"/>
</dbReference>
<evidence type="ECO:0000313" key="6">
    <source>
        <dbReference type="Proteomes" id="UP000031366"/>
    </source>
</evidence>
<keyword evidence="2" id="KW-0479">Metal-binding</keyword>
<dbReference type="Pfam" id="PF13419">
    <property type="entry name" value="HAD_2"/>
    <property type="match status" value="1"/>
</dbReference>
<sequence length="224" mass="26538">MIKTVIFDLDDTLYEELLFVKSGFKEVCIFLSQKYNLNFNELYDQCLKILSKYGRGKIFNILCETYNIDENISNLVNIYRSSKPVLYLYKDSMEIIKELREKNYNLAIITDGDSKVQWNKIRALKLENFIDKIVVCDDLGKEYWKPHKKPYLEVVNYFNNLNSECVYIGDNPNKDFIGARKLGIKTIRIIRKQGDHMKTFLEDQYEADFTINSLLQIKDILKYK</sequence>
<dbReference type="InterPro" id="IPR041492">
    <property type="entry name" value="HAD_2"/>
</dbReference>
<dbReference type="NCBIfam" id="TIGR01549">
    <property type="entry name" value="HAD-SF-IA-v1"/>
    <property type="match status" value="1"/>
</dbReference>
<dbReference type="Proteomes" id="UP000031366">
    <property type="component" value="Unassembled WGS sequence"/>
</dbReference>
<dbReference type="SFLD" id="SFLDG01129">
    <property type="entry name" value="C1.5:_HAD__Beta-PGM__Phosphata"/>
    <property type="match status" value="1"/>
</dbReference>
<protein>
    <submittedName>
        <fullName evidence="5">HAD hydrolase, IA, variant 1 family protein</fullName>
    </submittedName>
</protein>
<organism evidence="5 6">
    <name type="scientific">Clostridium argentinense CDC 2741</name>
    <dbReference type="NCBI Taxonomy" id="1418104"/>
    <lineage>
        <taxon>Bacteria</taxon>
        <taxon>Bacillati</taxon>
        <taxon>Bacillota</taxon>
        <taxon>Clostridia</taxon>
        <taxon>Eubacteriales</taxon>
        <taxon>Clostridiaceae</taxon>
        <taxon>Clostridium</taxon>
    </lineage>
</organism>